<feature type="transmembrane region" description="Helical" evidence="8">
    <location>
        <begin position="498"/>
        <end position="525"/>
    </location>
</feature>
<evidence type="ECO:0000256" key="2">
    <source>
        <dbReference type="ARBA" id="ARBA00022475"/>
    </source>
</evidence>
<dbReference type="InterPro" id="IPR004268">
    <property type="entry name" value="MurJ"/>
</dbReference>
<evidence type="ECO:0000256" key="7">
    <source>
        <dbReference type="ARBA" id="ARBA00023136"/>
    </source>
</evidence>
<dbReference type="PANTHER" id="PTHR43486:SF1">
    <property type="entry name" value="LIPID II FLIPPASE MURJ-RELATED"/>
    <property type="match status" value="1"/>
</dbReference>
<dbReference type="Pfam" id="PF03023">
    <property type="entry name" value="MurJ"/>
    <property type="match status" value="1"/>
</dbReference>
<comment type="subcellular location">
    <subcellularLocation>
        <location evidence="1 8">Cell membrane</location>
        <topology evidence="1 8">Multi-pass membrane protein</topology>
    </subcellularLocation>
</comment>
<feature type="transmembrane region" description="Helical" evidence="8">
    <location>
        <begin position="50"/>
        <end position="74"/>
    </location>
</feature>
<feature type="transmembrane region" description="Helical" evidence="8">
    <location>
        <begin position="327"/>
        <end position="349"/>
    </location>
</feature>
<dbReference type="UniPathway" id="UPA00219"/>
<dbReference type="GO" id="GO:0071555">
    <property type="term" value="P:cell wall organization"/>
    <property type="evidence" value="ECO:0007669"/>
    <property type="project" value="UniProtKB-UniRule"/>
</dbReference>
<evidence type="ECO:0000256" key="6">
    <source>
        <dbReference type="ARBA" id="ARBA00022989"/>
    </source>
</evidence>
<reference evidence="10" key="3">
    <citation type="submission" date="2020-02" db="EMBL/GenBank/DDBJ databases">
        <authorList>
            <person name="Sarangi A.N."/>
            <person name="Ghosh S."/>
            <person name="Mukherjee M."/>
            <person name="Tripathy S."/>
        </authorList>
    </citation>
    <scope>NUCLEOTIDE SEQUENCE</scope>
    <source>
        <strain evidence="10">BDU141951</strain>
    </source>
</reference>
<feature type="transmembrane region" description="Helical" evidence="8">
    <location>
        <begin position="139"/>
        <end position="159"/>
    </location>
</feature>
<organism evidence="10">
    <name type="scientific">Lyngbya confervoides BDU141951</name>
    <dbReference type="NCBI Taxonomy" id="1574623"/>
    <lineage>
        <taxon>Bacteria</taxon>
        <taxon>Bacillati</taxon>
        <taxon>Cyanobacteriota</taxon>
        <taxon>Cyanophyceae</taxon>
        <taxon>Oscillatoriophycideae</taxon>
        <taxon>Oscillatoriales</taxon>
        <taxon>Microcoleaceae</taxon>
        <taxon>Lyngbya</taxon>
    </lineage>
</organism>
<feature type="transmembrane region" description="Helical" evidence="8">
    <location>
        <begin position="200"/>
        <end position="225"/>
    </location>
</feature>
<feature type="transmembrane region" description="Helical" evidence="8">
    <location>
        <begin position="246"/>
        <end position="274"/>
    </location>
</feature>
<accession>A0A0C1YPF1</accession>
<dbReference type="AlphaFoldDB" id="A0A0C1YPF1"/>
<keyword evidence="3 8" id="KW-0812">Transmembrane</keyword>
<evidence type="ECO:0000256" key="8">
    <source>
        <dbReference type="HAMAP-Rule" id="MF_02078"/>
    </source>
</evidence>
<dbReference type="GO" id="GO:0009252">
    <property type="term" value="P:peptidoglycan biosynthetic process"/>
    <property type="evidence" value="ECO:0007669"/>
    <property type="project" value="UniProtKB-UniRule"/>
</dbReference>
<keyword evidence="6 8" id="KW-1133">Transmembrane helix</keyword>
<feature type="transmembrane region" description="Helical" evidence="8">
    <location>
        <begin position="280"/>
        <end position="307"/>
    </location>
</feature>
<comment type="caution">
    <text evidence="10">The sequence shown here is derived from an EMBL/GenBank/DDBJ whole genome shotgun (WGS) entry which is preliminary data.</text>
</comment>
<sequence>MSDAKPARSLANIATIVAAATLISKVFGLVRQQAIAAAFAVGPVADAYNFAYVIPGFLFVLLGGINGPFHSAIVSVVAKRDREEIGPLVETISTLVTAILLLVAIAMVVFAAPIIDFVAQGLSDTDPTARAIAIRQLQIMAPMAVFAGLIGIGFGTLNADDQYWLPSVSPMFSSVAVIVGLGLLYAAIGSDMTQPSYFMLGGMVLAGSTLLGAVMQWLVQIPALWRSGLGRLRLRFNWREPGVRDVFKILAPATFASGMMQINVFTDLFFASYIPGTAAALGYATLLVQTPLGIISNVILVPFLPIFARLASPEDWPELKDRIRQSLMMVALTMLPLGVLIMTLALPIVQVIYERGAFDLAAAEIVTAVLVAYGLGMFVYLARDVLVRVYYALGDAQTPFRISLVNIGLNVVLDYFFIRWFGAPGLVLATVGVNITSTIAMVVILHRKLNGLPWLDWGRSIFVLTLLSGVAGLVTYGTRLGLEQIFGIEGFVNRLVQLAIASAIGLTVFGLGTLVLRIPEATLLVNRVRSRFTRR</sequence>
<comment type="pathway">
    <text evidence="8">Cell wall biogenesis; peptidoglycan biosynthesis.</text>
</comment>
<keyword evidence="7 8" id="KW-0472">Membrane</keyword>
<dbReference type="NCBIfam" id="TIGR01695">
    <property type="entry name" value="murJ_mviN"/>
    <property type="match status" value="1"/>
</dbReference>
<keyword evidence="5 8" id="KW-0573">Peptidoglycan synthesis</keyword>
<protein>
    <recommendedName>
        <fullName evidence="8">Probable lipid II flippase MurJ</fullName>
    </recommendedName>
</protein>
<dbReference type="PRINTS" id="PR01806">
    <property type="entry name" value="VIRFACTRMVIN"/>
</dbReference>
<feature type="transmembrane region" description="Helical" evidence="8">
    <location>
        <begin position="171"/>
        <end position="188"/>
    </location>
</feature>
<evidence type="ECO:0000313" key="10">
    <source>
        <dbReference type="EMBL" id="NEV65683.1"/>
    </source>
</evidence>
<name>A0A0C1YPF1_9CYAN</name>
<evidence type="ECO:0000256" key="9">
    <source>
        <dbReference type="PIRNR" id="PIRNR002869"/>
    </source>
</evidence>
<feature type="transmembrane region" description="Helical" evidence="8">
    <location>
        <begin position="361"/>
        <end position="381"/>
    </location>
</feature>
<evidence type="ECO:0000256" key="5">
    <source>
        <dbReference type="ARBA" id="ARBA00022984"/>
    </source>
</evidence>
<feature type="transmembrane region" description="Helical" evidence="8">
    <location>
        <begin position="402"/>
        <end position="420"/>
    </location>
</feature>
<dbReference type="EMBL" id="JTHE02000002">
    <property type="protein sequence ID" value="NEV65683.1"/>
    <property type="molecule type" value="Genomic_DNA"/>
</dbReference>
<dbReference type="PANTHER" id="PTHR43486">
    <property type="entry name" value="LIPID II FLIPPASE MURJ-RELATED"/>
    <property type="match status" value="1"/>
</dbReference>
<evidence type="ECO:0000256" key="4">
    <source>
        <dbReference type="ARBA" id="ARBA00022960"/>
    </source>
</evidence>
<reference evidence="10" key="1">
    <citation type="submission" date="2014-11" db="EMBL/GenBank/DDBJ databases">
        <authorList>
            <person name="Malar M.C."/>
            <person name="Sen D."/>
            <person name="Tripathy S."/>
        </authorList>
    </citation>
    <scope>NUCLEOTIDE SEQUENCE</scope>
    <source>
        <strain evidence="10">BDU141951</strain>
    </source>
</reference>
<keyword evidence="8 9" id="KW-0961">Cell wall biogenesis/degradation</keyword>
<keyword evidence="4 8" id="KW-0133">Cell shape</keyword>
<keyword evidence="8 9" id="KW-0813">Transport</keyword>
<feature type="transmembrane region" description="Helical" evidence="8">
    <location>
        <begin position="457"/>
        <end position="478"/>
    </location>
</feature>
<reference evidence="10" key="2">
    <citation type="journal article" date="2015" name="Genome Announc.">
        <title>Draft Genome Sequence of Filamentous Marine Cyanobacterium Lyngbya confervoides Strain BDU141951.</title>
        <authorList>
            <person name="Chandrababunaidu M.M."/>
            <person name="Sen D."/>
            <person name="Tripathy S."/>
        </authorList>
    </citation>
    <scope>NUCLEOTIDE SEQUENCE</scope>
    <source>
        <strain evidence="10">BDU141951</strain>
    </source>
</reference>
<dbReference type="GO" id="GO:0015648">
    <property type="term" value="F:lipid-linked peptidoglycan transporter activity"/>
    <property type="evidence" value="ECO:0007669"/>
    <property type="project" value="UniProtKB-UniRule"/>
</dbReference>
<dbReference type="GO" id="GO:0008360">
    <property type="term" value="P:regulation of cell shape"/>
    <property type="evidence" value="ECO:0007669"/>
    <property type="project" value="UniProtKB-UniRule"/>
</dbReference>
<comment type="similarity">
    <text evidence="8 9">Belongs to the MurJ/MviN family.</text>
</comment>
<dbReference type="PIRSF" id="PIRSF002869">
    <property type="entry name" value="MviN"/>
    <property type="match status" value="1"/>
</dbReference>
<evidence type="ECO:0000256" key="3">
    <source>
        <dbReference type="ARBA" id="ARBA00022692"/>
    </source>
</evidence>
<proteinExistence type="inferred from homology"/>
<feature type="transmembrane region" description="Helical" evidence="8">
    <location>
        <begin position="426"/>
        <end position="445"/>
    </location>
</feature>
<comment type="function">
    <text evidence="8 9">Involved in peptidoglycan biosynthesis. Transports lipid-linked peptidoglycan precursors from the inner to the outer leaflet of the cytoplasmic membrane.</text>
</comment>
<feature type="transmembrane region" description="Helical" evidence="8">
    <location>
        <begin position="95"/>
        <end position="119"/>
    </location>
</feature>
<keyword evidence="2 8" id="KW-1003">Cell membrane</keyword>
<dbReference type="GO" id="GO:0005886">
    <property type="term" value="C:plasma membrane"/>
    <property type="evidence" value="ECO:0007669"/>
    <property type="project" value="UniProtKB-SubCell"/>
</dbReference>
<evidence type="ECO:0000256" key="1">
    <source>
        <dbReference type="ARBA" id="ARBA00004651"/>
    </source>
</evidence>
<dbReference type="CDD" id="cd13123">
    <property type="entry name" value="MATE_MurJ_like"/>
    <property type="match status" value="1"/>
</dbReference>
<gene>
    <name evidence="8 10" type="primary">murJ</name>
    <name evidence="10" type="ORF">QQ91_000950</name>
</gene>
<dbReference type="HAMAP" id="MF_02078">
    <property type="entry name" value="MurJ_MviN"/>
    <property type="match status" value="1"/>
</dbReference>